<keyword evidence="2" id="KW-1133">Transmembrane helix</keyword>
<keyword evidence="2" id="KW-0812">Transmembrane</keyword>
<dbReference type="Gene3D" id="1.20.5.1000">
    <property type="entry name" value="arf6 gtpase in complex with a specific effector, jip4"/>
    <property type="match status" value="1"/>
</dbReference>
<feature type="transmembrane region" description="Helical" evidence="2">
    <location>
        <begin position="65"/>
        <end position="88"/>
    </location>
</feature>
<dbReference type="PROSITE" id="PS50041">
    <property type="entry name" value="C_TYPE_LECTIN_2"/>
    <property type="match status" value="1"/>
</dbReference>
<dbReference type="SUPFAM" id="SSF56436">
    <property type="entry name" value="C-type lectin-like"/>
    <property type="match status" value="1"/>
</dbReference>
<protein>
    <recommendedName>
        <fullName evidence="3">C-type lectin domain-containing protein</fullName>
    </recommendedName>
</protein>
<dbReference type="InterPro" id="IPR039689">
    <property type="entry name" value="CD72"/>
</dbReference>
<evidence type="ECO:0000256" key="2">
    <source>
        <dbReference type="SAM" id="Phobius"/>
    </source>
</evidence>
<sequence>MSDEVCYSTVTFKKNQGSEPVVRKEEETVYAEVNKATCISTAPVPAPVVSETPEKTGPHSFPHGMATVCLGLLCVLLMGAIIALCVYYNSHQPQSNTMLMAELQQLRSNQSSLTAVNRDLNARYSNLTIANEMLQSDYKNLTAAKEMLQLDNKNLTAAKEMLQLDNKNLTAAKEMLQAAYDKLSTKLIALNQTLIARGYVPCPGGWRLFQSKCYNFASGDTSQWRAWSNSRTACINAGADLVIIDTPEEQGFINTNVIQYNDIWHGYWIGLRKNQGTWRWLNGTVQPDGPWIFQSSDDCVMTQTQNPVKPSEKWRSATCTMLNLWICEMNALIILI</sequence>
<dbReference type="InterPro" id="IPR016186">
    <property type="entry name" value="C-type_lectin-like/link_sf"/>
</dbReference>
<dbReference type="InterPro" id="IPR016187">
    <property type="entry name" value="CTDL_fold"/>
</dbReference>
<dbReference type="Gene3D" id="3.10.100.10">
    <property type="entry name" value="Mannose-Binding Protein A, subunit A"/>
    <property type="match status" value="1"/>
</dbReference>
<dbReference type="GO" id="GO:0005886">
    <property type="term" value="C:plasma membrane"/>
    <property type="evidence" value="ECO:0007669"/>
    <property type="project" value="InterPro"/>
</dbReference>
<evidence type="ECO:0000256" key="1">
    <source>
        <dbReference type="SAM" id="Coils"/>
    </source>
</evidence>
<comment type="caution">
    <text evidence="4">The sequence shown here is derived from an EMBL/GenBank/DDBJ whole genome shotgun (WGS) entry which is preliminary data.</text>
</comment>
<dbReference type="OrthoDB" id="538816at2759"/>
<evidence type="ECO:0000313" key="5">
    <source>
        <dbReference type="Proteomes" id="UP001046870"/>
    </source>
</evidence>
<dbReference type="GO" id="GO:0004888">
    <property type="term" value="F:transmembrane signaling receptor activity"/>
    <property type="evidence" value="ECO:0007669"/>
    <property type="project" value="InterPro"/>
</dbReference>
<gene>
    <name evidence="4" type="ORF">MATL_G00130240</name>
</gene>
<dbReference type="PANTHER" id="PTHR15028">
    <property type="entry name" value="CD72-RELATED"/>
    <property type="match status" value="1"/>
</dbReference>
<dbReference type="EMBL" id="JAFDVH010000010">
    <property type="protein sequence ID" value="KAG7469562.1"/>
    <property type="molecule type" value="Genomic_DNA"/>
</dbReference>
<evidence type="ECO:0000313" key="4">
    <source>
        <dbReference type="EMBL" id="KAG7469562.1"/>
    </source>
</evidence>
<proteinExistence type="predicted"/>
<dbReference type="Proteomes" id="UP001046870">
    <property type="component" value="Chromosome 10"/>
</dbReference>
<organism evidence="4 5">
    <name type="scientific">Megalops atlanticus</name>
    <name type="common">Tarpon</name>
    <name type="synonym">Clupea gigantea</name>
    <dbReference type="NCBI Taxonomy" id="7932"/>
    <lineage>
        <taxon>Eukaryota</taxon>
        <taxon>Metazoa</taxon>
        <taxon>Chordata</taxon>
        <taxon>Craniata</taxon>
        <taxon>Vertebrata</taxon>
        <taxon>Euteleostomi</taxon>
        <taxon>Actinopterygii</taxon>
        <taxon>Neopterygii</taxon>
        <taxon>Teleostei</taxon>
        <taxon>Elopiformes</taxon>
        <taxon>Megalopidae</taxon>
        <taxon>Megalops</taxon>
    </lineage>
</organism>
<dbReference type="Pfam" id="PF00059">
    <property type="entry name" value="Lectin_C"/>
    <property type="match status" value="1"/>
</dbReference>
<reference evidence="4" key="1">
    <citation type="submission" date="2021-01" db="EMBL/GenBank/DDBJ databases">
        <authorList>
            <person name="Zahm M."/>
            <person name="Roques C."/>
            <person name="Cabau C."/>
            <person name="Klopp C."/>
            <person name="Donnadieu C."/>
            <person name="Jouanno E."/>
            <person name="Lampietro C."/>
            <person name="Louis A."/>
            <person name="Herpin A."/>
            <person name="Echchiki A."/>
            <person name="Berthelot C."/>
            <person name="Parey E."/>
            <person name="Roest-Crollius H."/>
            <person name="Braasch I."/>
            <person name="Postlethwait J."/>
            <person name="Bobe J."/>
            <person name="Montfort J."/>
            <person name="Bouchez O."/>
            <person name="Begum T."/>
            <person name="Mejri S."/>
            <person name="Adams A."/>
            <person name="Chen W.-J."/>
            <person name="Guiguen Y."/>
        </authorList>
    </citation>
    <scope>NUCLEOTIDE SEQUENCE</scope>
    <source>
        <strain evidence="4">YG-15Mar2019-1</strain>
        <tissue evidence="4">Brain</tissue>
    </source>
</reference>
<keyword evidence="2" id="KW-0472">Membrane</keyword>
<keyword evidence="1" id="KW-0175">Coiled coil</keyword>
<dbReference type="SMART" id="SM00034">
    <property type="entry name" value="CLECT"/>
    <property type="match status" value="1"/>
</dbReference>
<name>A0A9D3TBV7_MEGAT</name>
<keyword evidence="5" id="KW-1185">Reference proteome</keyword>
<feature type="domain" description="C-type lectin" evidence="3">
    <location>
        <begin position="209"/>
        <end position="328"/>
    </location>
</feature>
<dbReference type="InterPro" id="IPR001304">
    <property type="entry name" value="C-type_lectin-like"/>
</dbReference>
<feature type="coiled-coil region" evidence="1">
    <location>
        <begin position="131"/>
        <end position="193"/>
    </location>
</feature>
<dbReference type="AlphaFoldDB" id="A0A9D3TBV7"/>
<accession>A0A9D3TBV7</accession>
<evidence type="ECO:0000259" key="3">
    <source>
        <dbReference type="PROSITE" id="PS50041"/>
    </source>
</evidence>
<dbReference type="PANTHER" id="PTHR15028:SF6">
    <property type="entry name" value="B-CELL DIFFERENTIATION ANTIGEN CD72"/>
    <property type="match status" value="1"/>
</dbReference>